<proteinExistence type="predicted"/>
<gene>
    <name evidence="1" type="ORF">FHD67_01665</name>
</gene>
<dbReference type="AlphaFoldDB" id="A0A5C4RB29"/>
<comment type="caution">
    <text evidence="1">The sequence shown here is derived from an EMBL/GenBank/DDBJ whole genome shotgun (WGS) entry which is preliminary data.</text>
</comment>
<accession>A0A5C4RB29</accession>
<name>A0A5C4RB29_9RHOB</name>
<dbReference type="EMBL" id="VDDC01000002">
    <property type="protein sequence ID" value="TNH41119.1"/>
    <property type="molecule type" value="Genomic_DNA"/>
</dbReference>
<protein>
    <submittedName>
        <fullName evidence="1">Uncharacterized protein</fullName>
    </submittedName>
</protein>
<organism evidence="1 2">
    <name type="scientific">Paracoccus haeundaensis</name>
    <dbReference type="NCBI Taxonomy" id="225362"/>
    <lineage>
        <taxon>Bacteria</taxon>
        <taxon>Pseudomonadati</taxon>
        <taxon>Pseudomonadota</taxon>
        <taxon>Alphaproteobacteria</taxon>
        <taxon>Rhodobacterales</taxon>
        <taxon>Paracoccaceae</taxon>
        <taxon>Paracoccus</taxon>
    </lineage>
</organism>
<evidence type="ECO:0000313" key="2">
    <source>
        <dbReference type="Proteomes" id="UP000304880"/>
    </source>
</evidence>
<sequence>MTTITVQHIGRSMVQETPLHMLTRNAIRAATAKMIKREGRYKAGISEQVWGPRSDRGEHPGR</sequence>
<evidence type="ECO:0000313" key="1">
    <source>
        <dbReference type="EMBL" id="TNH41119.1"/>
    </source>
</evidence>
<keyword evidence="2" id="KW-1185">Reference proteome</keyword>
<dbReference type="Proteomes" id="UP000304880">
    <property type="component" value="Unassembled WGS sequence"/>
</dbReference>
<reference evidence="1 2" key="1">
    <citation type="submission" date="2019-06" db="EMBL/GenBank/DDBJ databases">
        <authorList>
            <person name="Li J."/>
        </authorList>
    </citation>
    <scope>NUCLEOTIDE SEQUENCE [LARGE SCALE GENOMIC DNA]</scope>
    <source>
        <strain evidence="1 2">CGMCC 1.8012</strain>
    </source>
</reference>
<dbReference type="RefSeq" id="WP_139597616.1">
    <property type="nucleotide sequence ID" value="NZ_VDDC01000002.1"/>
</dbReference>